<organism evidence="2 3">
    <name type="scientific">Pipistrellus kuhlii</name>
    <name type="common">Kuhl's pipistrelle</name>
    <dbReference type="NCBI Taxonomy" id="59472"/>
    <lineage>
        <taxon>Eukaryota</taxon>
        <taxon>Metazoa</taxon>
        <taxon>Chordata</taxon>
        <taxon>Craniata</taxon>
        <taxon>Vertebrata</taxon>
        <taxon>Euteleostomi</taxon>
        <taxon>Mammalia</taxon>
        <taxon>Eutheria</taxon>
        <taxon>Laurasiatheria</taxon>
        <taxon>Chiroptera</taxon>
        <taxon>Yangochiroptera</taxon>
        <taxon>Vespertilionidae</taxon>
        <taxon>Pipistrellus</taxon>
    </lineage>
</organism>
<dbReference type="AlphaFoldDB" id="A0A7J7W3U3"/>
<evidence type="ECO:0000313" key="2">
    <source>
        <dbReference type="EMBL" id="KAF6331858.1"/>
    </source>
</evidence>
<proteinExistence type="predicted"/>
<name>A0A7J7W3U3_PIPKU</name>
<dbReference type="EMBL" id="JACAGB010000012">
    <property type="protein sequence ID" value="KAF6331858.1"/>
    <property type="molecule type" value="Genomic_DNA"/>
</dbReference>
<protein>
    <submittedName>
        <fullName evidence="2">Uncharacterized protein</fullName>
    </submittedName>
</protein>
<feature type="region of interest" description="Disordered" evidence="1">
    <location>
        <begin position="1"/>
        <end position="27"/>
    </location>
</feature>
<evidence type="ECO:0000313" key="3">
    <source>
        <dbReference type="Proteomes" id="UP000558488"/>
    </source>
</evidence>
<keyword evidence="3" id="KW-1185">Reference proteome</keyword>
<gene>
    <name evidence="2" type="ORF">mPipKuh1_008166</name>
</gene>
<evidence type="ECO:0000256" key="1">
    <source>
        <dbReference type="SAM" id="MobiDB-lite"/>
    </source>
</evidence>
<feature type="region of interest" description="Disordered" evidence="1">
    <location>
        <begin position="49"/>
        <end position="68"/>
    </location>
</feature>
<feature type="compositionally biased region" description="Basic and acidic residues" evidence="1">
    <location>
        <begin position="9"/>
        <end position="20"/>
    </location>
</feature>
<dbReference type="Proteomes" id="UP000558488">
    <property type="component" value="Unassembled WGS sequence"/>
</dbReference>
<reference evidence="2 3" key="1">
    <citation type="journal article" date="2020" name="Nature">
        <title>Six reference-quality genomes reveal evolution of bat adaptations.</title>
        <authorList>
            <person name="Jebb D."/>
            <person name="Huang Z."/>
            <person name="Pippel M."/>
            <person name="Hughes G.M."/>
            <person name="Lavrichenko K."/>
            <person name="Devanna P."/>
            <person name="Winkler S."/>
            <person name="Jermiin L.S."/>
            <person name="Skirmuntt E.C."/>
            <person name="Katzourakis A."/>
            <person name="Burkitt-Gray L."/>
            <person name="Ray D.A."/>
            <person name="Sullivan K.A.M."/>
            <person name="Roscito J.G."/>
            <person name="Kirilenko B.M."/>
            <person name="Davalos L.M."/>
            <person name="Corthals A.P."/>
            <person name="Power M.L."/>
            <person name="Jones G."/>
            <person name="Ransome R.D."/>
            <person name="Dechmann D.K.N."/>
            <person name="Locatelli A.G."/>
            <person name="Puechmaille S.J."/>
            <person name="Fedrigo O."/>
            <person name="Jarvis E.D."/>
            <person name="Hiller M."/>
            <person name="Vernes S.C."/>
            <person name="Myers E.W."/>
            <person name="Teeling E.C."/>
        </authorList>
    </citation>
    <scope>NUCLEOTIDE SEQUENCE [LARGE SCALE GENOMIC DNA]</scope>
    <source>
        <strain evidence="2">MPipKuh1</strain>
        <tissue evidence="2">Flight muscle</tissue>
    </source>
</reference>
<feature type="compositionally biased region" description="Polar residues" evidence="1">
    <location>
        <begin position="54"/>
        <end position="68"/>
    </location>
</feature>
<sequence length="125" mass="13758">MQPFPDRNLTPRDAHPDSGHPKPLLPCPTWCVFPRSASVRKRVPCARAIPRAPQASSYPDSRQDQSLGVSLETNQAIPEGRMTNHNGSVGSVKGWLRSLWGHLQAWSVNPSSHLRLSEAVFSAVI</sequence>
<comment type="caution">
    <text evidence="2">The sequence shown here is derived from an EMBL/GenBank/DDBJ whole genome shotgun (WGS) entry which is preliminary data.</text>
</comment>
<accession>A0A7J7W3U3</accession>